<gene>
    <name evidence="5" type="ORF">HNQ39_004541</name>
</gene>
<feature type="binding site" evidence="4">
    <location>
        <position position="226"/>
    </location>
    <ligand>
        <name>a divalent metal cation</name>
        <dbReference type="ChEBI" id="CHEBI:60240"/>
        <label>1</label>
    </ligand>
</feature>
<dbReference type="Proteomes" id="UP000520814">
    <property type="component" value="Unassembled WGS sequence"/>
</dbReference>
<dbReference type="FunFam" id="3.40.1390.30:FF:000001">
    <property type="entry name" value="GTP cyclohydrolase 1 type 2"/>
    <property type="match status" value="1"/>
</dbReference>
<feature type="binding site" evidence="4">
    <location>
        <position position="105"/>
    </location>
    <ligand>
        <name>a divalent metal cation</name>
        <dbReference type="ChEBI" id="CHEBI:60240"/>
        <label>1</label>
    </ligand>
</feature>
<protein>
    <recommendedName>
        <fullName evidence="2">GTP cyclohydrolase 1 type 2 homolog</fullName>
    </recommendedName>
</protein>
<evidence type="ECO:0000256" key="1">
    <source>
        <dbReference type="ARBA" id="ARBA00006964"/>
    </source>
</evidence>
<dbReference type="EMBL" id="JACHGW010000004">
    <property type="protein sequence ID" value="MBB6052720.1"/>
    <property type="molecule type" value="Genomic_DNA"/>
</dbReference>
<dbReference type="InterPro" id="IPR036069">
    <property type="entry name" value="DUF34/NIF3_sf"/>
</dbReference>
<evidence type="ECO:0000256" key="2">
    <source>
        <dbReference type="ARBA" id="ARBA00022112"/>
    </source>
</evidence>
<dbReference type="Gene3D" id="3.40.1390.30">
    <property type="entry name" value="NIF3 (NGG1p interacting factor 3)-like"/>
    <property type="match status" value="2"/>
</dbReference>
<keyword evidence="6" id="KW-1185">Reference proteome</keyword>
<dbReference type="GO" id="GO:0046872">
    <property type="term" value="F:metal ion binding"/>
    <property type="evidence" value="ECO:0007669"/>
    <property type="project" value="UniProtKB-KW"/>
</dbReference>
<dbReference type="SUPFAM" id="SSF102705">
    <property type="entry name" value="NIF3 (NGG1p interacting factor 3)-like"/>
    <property type="match status" value="1"/>
</dbReference>
<keyword evidence="3 4" id="KW-0479">Metal-binding</keyword>
<dbReference type="GO" id="GO:0005737">
    <property type="term" value="C:cytoplasm"/>
    <property type="evidence" value="ECO:0007669"/>
    <property type="project" value="TreeGrafter"/>
</dbReference>
<comment type="caution">
    <text evidence="5">The sequence shown here is derived from an EMBL/GenBank/DDBJ whole genome shotgun (WGS) entry which is preliminary data.</text>
</comment>
<accession>A0A7W9SUQ3</accession>
<evidence type="ECO:0000256" key="4">
    <source>
        <dbReference type="PIRSR" id="PIRSR602678-1"/>
    </source>
</evidence>
<sequence length="254" mass="26149">MTTIRDAIAALDQLAPPYLTLGSDPRGLLIGDSKAPLTGIVACLDVTHRAVEAARKVGASLIVAHHPLIYQPARTLLADEPHPGSVVLACARHGLSVACAHTNWDVAQGGINDVLAELVGLTEVKVLRVTAKESGDGIGRVGLLREPLSATDFLNKLGNVLGIAPRTLTPTRALAVQTVAVCGGAGAELLADALAAGADTLVTGDIRHHEFVAAAEQGFLLIDGGHHATENPGARELGRRLELALPGVAVTFVG</sequence>
<reference evidence="5 6" key="1">
    <citation type="submission" date="2020-08" db="EMBL/GenBank/DDBJ databases">
        <title>Genomic Encyclopedia of Type Strains, Phase IV (KMG-IV): sequencing the most valuable type-strain genomes for metagenomic binning, comparative biology and taxonomic classification.</title>
        <authorList>
            <person name="Goeker M."/>
        </authorList>
    </citation>
    <scope>NUCLEOTIDE SEQUENCE [LARGE SCALE GENOMIC DNA]</scope>
    <source>
        <strain evidence="5 6">DSM 23562</strain>
    </source>
</reference>
<dbReference type="NCBIfam" id="TIGR00486">
    <property type="entry name" value="YbgI_SA1388"/>
    <property type="match status" value="1"/>
</dbReference>
<dbReference type="Pfam" id="PF01784">
    <property type="entry name" value="DUF34_NIF3"/>
    <property type="match status" value="1"/>
</dbReference>
<feature type="binding site" evidence="4">
    <location>
        <position position="230"/>
    </location>
    <ligand>
        <name>a divalent metal cation</name>
        <dbReference type="ChEBI" id="CHEBI:60240"/>
        <label>1</label>
    </ligand>
</feature>
<feature type="binding site" evidence="4">
    <location>
        <position position="65"/>
    </location>
    <ligand>
        <name>a divalent metal cation</name>
        <dbReference type="ChEBI" id="CHEBI:60240"/>
        <label>1</label>
    </ligand>
</feature>
<proteinExistence type="inferred from homology"/>
<feature type="binding site" evidence="4">
    <location>
        <position position="66"/>
    </location>
    <ligand>
        <name>a divalent metal cation</name>
        <dbReference type="ChEBI" id="CHEBI:60240"/>
        <label>1</label>
    </ligand>
</feature>
<organism evidence="5 6">
    <name type="scientific">Armatimonas rosea</name>
    <dbReference type="NCBI Taxonomy" id="685828"/>
    <lineage>
        <taxon>Bacteria</taxon>
        <taxon>Bacillati</taxon>
        <taxon>Armatimonadota</taxon>
        <taxon>Armatimonadia</taxon>
        <taxon>Armatimonadales</taxon>
        <taxon>Armatimonadaceae</taxon>
        <taxon>Armatimonas</taxon>
    </lineage>
</organism>
<dbReference type="PANTHER" id="PTHR13799:SF14">
    <property type="entry name" value="GTP CYCLOHYDROLASE 1 TYPE 2 HOMOLOG"/>
    <property type="match status" value="1"/>
</dbReference>
<dbReference type="AlphaFoldDB" id="A0A7W9SUQ3"/>
<name>A0A7W9SUQ3_ARMRO</name>
<evidence type="ECO:0000313" key="6">
    <source>
        <dbReference type="Proteomes" id="UP000520814"/>
    </source>
</evidence>
<dbReference type="PANTHER" id="PTHR13799">
    <property type="entry name" value="NGG1 INTERACTING FACTOR 3"/>
    <property type="match status" value="1"/>
</dbReference>
<evidence type="ECO:0000256" key="3">
    <source>
        <dbReference type="ARBA" id="ARBA00022723"/>
    </source>
</evidence>
<dbReference type="InterPro" id="IPR002678">
    <property type="entry name" value="DUF34/NIF3"/>
</dbReference>
<evidence type="ECO:0000313" key="5">
    <source>
        <dbReference type="EMBL" id="MBB6052720.1"/>
    </source>
</evidence>
<comment type="similarity">
    <text evidence="1">Belongs to the GTP cyclohydrolase I type 2/NIF3 family.</text>
</comment>
<dbReference type="RefSeq" id="WP_184202289.1">
    <property type="nucleotide sequence ID" value="NZ_JACHGW010000004.1"/>
</dbReference>